<comment type="similarity">
    <text evidence="4">Belongs to the short-chain dehydrogenases/reductases (SDR) family. 17-beta-HSD 3 subfamily.</text>
</comment>
<feature type="non-terminal residue" evidence="5">
    <location>
        <position position="1"/>
    </location>
</feature>
<gene>
    <name evidence="5" type="ORF">BLA29_012291</name>
</gene>
<dbReference type="GO" id="GO:0016491">
    <property type="term" value="F:oxidoreductase activity"/>
    <property type="evidence" value="ECO:0007669"/>
    <property type="project" value="UniProtKB-KW"/>
</dbReference>
<evidence type="ECO:0000256" key="4">
    <source>
        <dbReference type="ARBA" id="ARBA00038261"/>
    </source>
</evidence>
<dbReference type="PANTHER" id="PTHR43086:SF2">
    <property type="entry name" value="HYDROXYSTEROID DEHYDROGENASE-LIKE PROTEIN 1"/>
    <property type="match status" value="1"/>
</dbReference>
<dbReference type="PRINTS" id="PR00081">
    <property type="entry name" value="GDHRDH"/>
</dbReference>
<dbReference type="InterPro" id="IPR002347">
    <property type="entry name" value="SDR_fam"/>
</dbReference>
<accession>A0A1Y3BJ69</accession>
<keyword evidence="3" id="KW-0560">Oxidoreductase</keyword>
<feature type="non-terminal residue" evidence="5">
    <location>
        <position position="183"/>
    </location>
</feature>
<name>A0A1Y3BJ69_EURMA</name>
<keyword evidence="2" id="KW-0752">Steroid biosynthesis</keyword>
<dbReference type="GO" id="GO:0005783">
    <property type="term" value="C:endoplasmic reticulum"/>
    <property type="evidence" value="ECO:0007669"/>
    <property type="project" value="TreeGrafter"/>
</dbReference>
<evidence type="ECO:0000256" key="1">
    <source>
        <dbReference type="ARBA" id="ARBA00022857"/>
    </source>
</evidence>
<dbReference type="GO" id="GO:0030497">
    <property type="term" value="P:fatty acid elongation"/>
    <property type="evidence" value="ECO:0007669"/>
    <property type="project" value="TreeGrafter"/>
</dbReference>
<keyword evidence="6" id="KW-1185">Reference proteome</keyword>
<proteinExistence type="inferred from homology"/>
<sequence>ECSSSSTLSSIQIRTLAIDFKQTDYYDKIRQFLDVDSNDITVLINNVGMGPPPKQNNYVHKESLQFHMDLINVNTVSCVQLTDLILPSMIAKRNGLIINVSSFAAIHGTPSITVYSATKAFILHYSRILWAECEPHNVLVYTLTPASVCTNLFTQTTPTLMAPSARNYVRSTLATINWTAPQG</sequence>
<comment type="caution">
    <text evidence="5">The sequence shown here is derived from an EMBL/GenBank/DDBJ whole genome shotgun (WGS) entry which is preliminary data.</text>
</comment>
<dbReference type="PANTHER" id="PTHR43086">
    <property type="entry name" value="VERY-LONG-CHAIN 3-OXOOACYL-COA REDUCTASE"/>
    <property type="match status" value="1"/>
</dbReference>
<evidence type="ECO:0000256" key="2">
    <source>
        <dbReference type="ARBA" id="ARBA00022955"/>
    </source>
</evidence>
<dbReference type="InterPro" id="IPR036291">
    <property type="entry name" value="NAD(P)-bd_dom_sf"/>
</dbReference>
<dbReference type="GO" id="GO:0006694">
    <property type="term" value="P:steroid biosynthetic process"/>
    <property type="evidence" value="ECO:0007669"/>
    <property type="project" value="UniProtKB-KW"/>
</dbReference>
<dbReference type="Pfam" id="PF00106">
    <property type="entry name" value="adh_short"/>
    <property type="match status" value="1"/>
</dbReference>
<dbReference type="SUPFAM" id="SSF51735">
    <property type="entry name" value="NAD(P)-binding Rossmann-fold domains"/>
    <property type="match status" value="1"/>
</dbReference>
<dbReference type="EMBL" id="MUJZ01019646">
    <property type="protein sequence ID" value="OTF80167.1"/>
    <property type="molecule type" value="Genomic_DNA"/>
</dbReference>
<evidence type="ECO:0000313" key="6">
    <source>
        <dbReference type="Proteomes" id="UP000194236"/>
    </source>
</evidence>
<dbReference type="OrthoDB" id="6502736at2759"/>
<dbReference type="Gene3D" id="3.40.50.720">
    <property type="entry name" value="NAD(P)-binding Rossmann-like Domain"/>
    <property type="match status" value="1"/>
</dbReference>
<keyword evidence="2" id="KW-0444">Lipid biosynthesis</keyword>
<dbReference type="Proteomes" id="UP000194236">
    <property type="component" value="Unassembled WGS sequence"/>
</dbReference>
<dbReference type="AlphaFoldDB" id="A0A1Y3BJ69"/>
<evidence type="ECO:0000256" key="3">
    <source>
        <dbReference type="ARBA" id="ARBA00023002"/>
    </source>
</evidence>
<evidence type="ECO:0000313" key="5">
    <source>
        <dbReference type="EMBL" id="OTF80167.1"/>
    </source>
</evidence>
<protein>
    <submittedName>
        <fullName evidence="5">Uncharacterized protein</fullName>
    </submittedName>
</protein>
<dbReference type="PRINTS" id="PR00080">
    <property type="entry name" value="SDRFAMILY"/>
</dbReference>
<keyword evidence="2" id="KW-0443">Lipid metabolism</keyword>
<organism evidence="5 6">
    <name type="scientific">Euroglyphus maynei</name>
    <name type="common">Mayne's house dust mite</name>
    <dbReference type="NCBI Taxonomy" id="6958"/>
    <lineage>
        <taxon>Eukaryota</taxon>
        <taxon>Metazoa</taxon>
        <taxon>Ecdysozoa</taxon>
        <taxon>Arthropoda</taxon>
        <taxon>Chelicerata</taxon>
        <taxon>Arachnida</taxon>
        <taxon>Acari</taxon>
        <taxon>Acariformes</taxon>
        <taxon>Sarcoptiformes</taxon>
        <taxon>Astigmata</taxon>
        <taxon>Psoroptidia</taxon>
        <taxon>Analgoidea</taxon>
        <taxon>Pyroglyphidae</taxon>
        <taxon>Pyroglyphinae</taxon>
        <taxon>Euroglyphus</taxon>
    </lineage>
</organism>
<keyword evidence="1" id="KW-0521">NADP</keyword>
<reference evidence="5 6" key="1">
    <citation type="submission" date="2017-03" db="EMBL/GenBank/DDBJ databases">
        <title>Genome Survey of Euroglyphus maynei.</title>
        <authorList>
            <person name="Arlian L.G."/>
            <person name="Morgan M.S."/>
            <person name="Rider S.D."/>
        </authorList>
    </citation>
    <scope>NUCLEOTIDE SEQUENCE [LARGE SCALE GENOMIC DNA]</scope>
    <source>
        <strain evidence="5">Arlian Lab</strain>
        <tissue evidence="5">Whole body</tissue>
    </source>
</reference>